<protein>
    <submittedName>
        <fullName evidence="3">Metallophosphoesterase</fullName>
    </submittedName>
</protein>
<dbReference type="Gene3D" id="3.60.21.10">
    <property type="match status" value="1"/>
</dbReference>
<reference evidence="3" key="1">
    <citation type="submission" date="2020-10" db="EMBL/GenBank/DDBJ databases">
        <authorList>
            <person name="Gilroy R."/>
        </authorList>
    </citation>
    <scope>NUCLEOTIDE SEQUENCE</scope>
    <source>
        <strain evidence="3">517</strain>
    </source>
</reference>
<dbReference type="InterPro" id="IPR029052">
    <property type="entry name" value="Metallo-depent_PP-like"/>
</dbReference>
<evidence type="ECO:0000256" key="1">
    <source>
        <dbReference type="SAM" id="Phobius"/>
    </source>
</evidence>
<keyword evidence="1" id="KW-0812">Transmembrane</keyword>
<dbReference type="GO" id="GO:0005737">
    <property type="term" value="C:cytoplasm"/>
    <property type="evidence" value="ECO:0007669"/>
    <property type="project" value="TreeGrafter"/>
</dbReference>
<name>A0A940DHQ8_9FIRM</name>
<dbReference type="AlphaFoldDB" id="A0A940DHQ8"/>
<gene>
    <name evidence="3" type="ORF">IAB16_06480</name>
</gene>
<keyword evidence="1" id="KW-0472">Membrane</keyword>
<reference evidence="3" key="2">
    <citation type="journal article" date="2021" name="PeerJ">
        <title>Extensive microbial diversity within the chicken gut microbiome revealed by metagenomics and culture.</title>
        <authorList>
            <person name="Gilroy R."/>
            <person name="Ravi A."/>
            <person name="Getino M."/>
            <person name="Pursley I."/>
            <person name="Horton D.L."/>
            <person name="Alikhan N.F."/>
            <person name="Baker D."/>
            <person name="Gharbi K."/>
            <person name="Hall N."/>
            <person name="Watson M."/>
            <person name="Adriaenssens E.M."/>
            <person name="Foster-Nyarko E."/>
            <person name="Jarju S."/>
            <person name="Secka A."/>
            <person name="Antonio M."/>
            <person name="Oren A."/>
            <person name="Chaudhuri R.R."/>
            <person name="La Ragione R."/>
            <person name="Hildebrand F."/>
            <person name="Pallen M.J."/>
        </authorList>
    </citation>
    <scope>NUCLEOTIDE SEQUENCE</scope>
    <source>
        <strain evidence="3">517</strain>
    </source>
</reference>
<evidence type="ECO:0000313" key="3">
    <source>
        <dbReference type="EMBL" id="MBO8424649.1"/>
    </source>
</evidence>
<dbReference type="SUPFAM" id="SSF56300">
    <property type="entry name" value="Metallo-dependent phosphatases"/>
    <property type="match status" value="1"/>
</dbReference>
<feature type="transmembrane region" description="Helical" evidence="1">
    <location>
        <begin position="12"/>
        <end position="38"/>
    </location>
</feature>
<sequence length="387" mass="43550">MALLRERRRKIIGIVVGSVLGAIIVFLALVTVIGVVGYTVNYNDLDDVKAVGSRYAPVYENGVYTFRIDAEEGFRILQITDVHIGGGAFSIGKDAKALDAVEKLIRAAKPDLVAVTGDIAYPFPIQSGSFNNLRESAMFAKLMEKLEVYYTISFGNHDTESYSFYDRDDLYEFYSQEKYCVIDRAENADGINYAVNIVDDESDRIVQTLYMMDTHAYVKDGNGLFDRYDGLHENQIEWYRGEVGRMKALNSAYGAPDSLLFIHIPFVEYETAWQEYRAAGSQNTENVIYYYGEAREPDENVCHSMHDDEMFETILELGSTQGVFAGHDHLNYFSVEYKGVRLTYGMSIDYLAYIGIGKEHTQRGATIIDLDSAGDMEIEQLPLSAVA</sequence>
<dbReference type="PANTHER" id="PTHR32440">
    <property type="entry name" value="PHOSPHATASE DCR2-RELATED-RELATED"/>
    <property type="match status" value="1"/>
</dbReference>
<dbReference type="PANTHER" id="PTHR32440:SF0">
    <property type="entry name" value="PHOSPHATASE DCR2-RELATED"/>
    <property type="match status" value="1"/>
</dbReference>
<organism evidence="3 4">
    <name type="scientific">Candidatus Stercoripulliclostridium pullicola</name>
    <dbReference type="NCBI Taxonomy" id="2840953"/>
    <lineage>
        <taxon>Bacteria</taxon>
        <taxon>Bacillati</taxon>
        <taxon>Bacillota</taxon>
        <taxon>Clostridia</taxon>
        <taxon>Eubacteriales</taxon>
        <taxon>Candidatus Stercoripulliclostridium</taxon>
    </lineage>
</organism>
<dbReference type="Pfam" id="PF00149">
    <property type="entry name" value="Metallophos"/>
    <property type="match status" value="1"/>
</dbReference>
<dbReference type="Proteomes" id="UP000727857">
    <property type="component" value="Unassembled WGS sequence"/>
</dbReference>
<feature type="domain" description="Calcineurin-like phosphoesterase" evidence="2">
    <location>
        <begin position="74"/>
        <end position="329"/>
    </location>
</feature>
<accession>A0A940DHQ8</accession>
<dbReference type="EMBL" id="JADINF010000163">
    <property type="protein sequence ID" value="MBO8424649.1"/>
    <property type="molecule type" value="Genomic_DNA"/>
</dbReference>
<proteinExistence type="predicted"/>
<comment type="caution">
    <text evidence="3">The sequence shown here is derived from an EMBL/GenBank/DDBJ whole genome shotgun (WGS) entry which is preliminary data.</text>
</comment>
<dbReference type="InterPro" id="IPR004843">
    <property type="entry name" value="Calcineurin-like_PHP"/>
</dbReference>
<dbReference type="GO" id="GO:0016788">
    <property type="term" value="F:hydrolase activity, acting on ester bonds"/>
    <property type="evidence" value="ECO:0007669"/>
    <property type="project" value="TreeGrafter"/>
</dbReference>
<keyword evidence="1" id="KW-1133">Transmembrane helix</keyword>
<evidence type="ECO:0000259" key="2">
    <source>
        <dbReference type="Pfam" id="PF00149"/>
    </source>
</evidence>
<evidence type="ECO:0000313" key="4">
    <source>
        <dbReference type="Proteomes" id="UP000727857"/>
    </source>
</evidence>